<dbReference type="NCBIfam" id="TIGR01244">
    <property type="entry name" value="TIGR01244 family sulfur transferase"/>
    <property type="match status" value="1"/>
</dbReference>
<reference evidence="2 3" key="1">
    <citation type="submission" date="2019-03" db="EMBL/GenBank/DDBJ databases">
        <title>Genomic Encyclopedia of Type Strains, Phase IV (KMG-IV): sequencing the most valuable type-strain genomes for metagenomic binning, comparative biology and taxonomic classification.</title>
        <authorList>
            <person name="Goeker M."/>
        </authorList>
    </citation>
    <scope>NUCLEOTIDE SEQUENCE [LARGE SCALE GENOMIC DNA]</scope>
    <source>
        <strain evidence="2 3">DSM 24766</strain>
    </source>
</reference>
<keyword evidence="3" id="KW-1185">Reference proteome</keyword>
<sequence>MPADTTTNPDKSAPSLPPMARLTANYAAAPQPSADDLANLAAAGFRTVICNRPDEEVPPGERAADMAAAARAAGLHFATVFVPHGPITDDILAAQVDALTTLPGPHFAYCAAGVRASVIWAFASAGRMPTDEIMATLAQAGLRMPGLRNQIAALAARDETG</sequence>
<evidence type="ECO:0000313" key="3">
    <source>
        <dbReference type="Proteomes" id="UP000295050"/>
    </source>
</evidence>
<evidence type="ECO:0000259" key="1">
    <source>
        <dbReference type="Pfam" id="PF04273"/>
    </source>
</evidence>
<evidence type="ECO:0000313" key="2">
    <source>
        <dbReference type="EMBL" id="TCP63169.1"/>
    </source>
</evidence>
<dbReference type="GO" id="GO:0016787">
    <property type="term" value="F:hydrolase activity"/>
    <property type="evidence" value="ECO:0007669"/>
    <property type="project" value="InterPro"/>
</dbReference>
<accession>A0A4R2RKT9</accession>
<dbReference type="Gene3D" id="3.90.190.10">
    <property type="entry name" value="Protein tyrosine phosphatase superfamily"/>
    <property type="match status" value="1"/>
</dbReference>
<comment type="caution">
    <text evidence="2">The sequence shown here is derived from an EMBL/GenBank/DDBJ whole genome shotgun (WGS) entry which is preliminary data.</text>
</comment>
<name>A0A4R2RKT9_9RHOB</name>
<dbReference type="RefSeq" id="WP_165910106.1">
    <property type="nucleotide sequence ID" value="NZ_SLXU01000001.1"/>
</dbReference>
<feature type="domain" description="Beta-lactamase hydrolase-like protein phosphatase-like" evidence="1">
    <location>
        <begin position="22"/>
        <end position="126"/>
    </location>
</feature>
<proteinExistence type="predicted"/>
<gene>
    <name evidence="2" type="ORF">EV663_101436</name>
</gene>
<dbReference type="InterPro" id="IPR029021">
    <property type="entry name" value="Prot-tyrosine_phosphatase-like"/>
</dbReference>
<dbReference type="EMBL" id="SLXU01000001">
    <property type="protein sequence ID" value="TCP63169.1"/>
    <property type="molecule type" value="Genomic_DNA"/>
</dbReference>
<dbReference type="Pfam" id="PF04273">
    <property type="entry name" value="BLH_phosphatase"/>
    <property type="match status" value="1"/>
</dbReference>
<dbReference type="AlphaFoldDB" id="A0A4R2RKT9"/>
<protein>
    <submittedName>
        <fullName evidence="2">Uncharacterized protein (TIGR01244 family)</fullName>
    </submittedName>
</protein>
<organism evidence="2 3">
    <name type="scientific">Rhodovulum bhavnagarense</name>
    <dbReference type="NCBI Taxonomy" id="992286"/>
    <lineage>
        <taxon>Bacteria</taxon>
        <taxon>Pseudomonadati</taxon>
        <taxon>Pseudomonadota</taxon>
        <taxon>Alphaproteobacteria</taxon>
        <taxon>Rhodobacterales</taxon>
        <taxon>Paracoccaceae</taxon>
        <taxon>Rhodovulum</taxon>
    </lineage>
</organism>
<dbReference type="SUPFAM" id="SSF52799">
    <property type="entry name" value="(Phosphotyrosine protein) phosphatases II"/>
    <property type="match status" value="1"/>
</dbReference>
<dbReference type="InterPro" id="IPR005939">
    <property type="entry name" value="BLH_phosphatase-like"/>
</dbReference>
<dbReference type="Proteomes" id="UP000295050">
    <property type="component" value="Unassembled WGS sequence"/>
</dbReference>